<proteinExistence type="predicted"/>
<dbReference type="OrthoDB" id="1917367at2759"/>
<dbReference type="SUPFAM" id="SSF56672">
    <property type="entry name" value="DNA/RNA polymerases"/>
    <property type="match status" value="1"/>
</dbReference>
<name>A0A371FCL2_MUCPR</name>
<reference evidence="2" key="1">
    <citation type="submission" date="2018-05" db="EMBL/GenBank/DDBJ databases">
        <title>Draft genome of Mucuna pruriens seed.</title>
        <authorList>
            <person name="Nnadi N.E."/>
            <person name="Vos R."/>
            <person name="Hasami M.H."/>
            <person name="Devisetty U.K."/>
            <person name="Aguiy J.C."/>
        </authorList>
    </citation>
    <scope>NUCLEOTIDE SEQUENCE [LARGE SCALE GENOMIC DNA]</scope>
    <source>
        <strain evidence="2">JCA_2017</strain>
    </source>
</reference>
<keyword evidence="3" id="KW-1185">Reference proteome</keyword>
<dbReference type="Proteomes" id="UP000257109">
    <property type="component" value="Unassembled WGS sequence"/>
</dbReference>
<accession>A0A371FCL2</accession>
<dbReference type="EMBL" id="QJKJ01009643">
    <property type="protein sequence ID" value="RDX76037.1"/>
    <property type="molecule type" value="Genomic_DNA"/>
</dbReference>
<evidence type="ECO:0000313" key="2">
    <source>
        <dbReference type="EMBL" id="RDX76037.1"/>
    </source>
</evidence>
<feature type="domain" description="Reverse transcriptase Ty1/copia-type" evidence="1">
    <location>
        <begin position="5"/>
        <end position="95"/>
    </location>
</feature>
<dbReference type="AlphaFoldDB" id="A0A371FCL2"/>
<dbReference type="STRING" id="157652.A0A371FCL2"/>
<comment type="caution">
    <text evidence="2">The sequence shown here is derived from an EMBL/GenBank/DDBJ whole genome shotgun (WGS) entry which is preliminary data.</text>
</comment>
<sequence>MIEKNNTWELIDCPHEKDIIRVKWVYKTKLNLDETIQKHKARLIAKGYLQQLRIDYNETFSPIAQLDTIKALIVVATQKGWSIYQLDVKSTFLNEINHKALSAKAMKTKC</sequence>
<gene>
    <name evidence="2" type="primary">GIP</name>
    <name evidence="2" type="ORF">CR513_44023</name>
</gene>
<feature type="non-terminal residue" evidence="2">
    <location>
        <position position="1"/>
    </location>
</feature>
<dbReference type="InterPro" id="IPR043502">
    <property type="entry name" value="DNA/RNA_pol_sf"/>
</dbReference>
<dbReference type="Pfam" id="PF07727">
    <property type="entry name" value="RVT_2"/>
    <property type="match status" value="1"/>
</dbReference>
<protein>
    <submittedName>
        <fullName evidence="2">Copia protein</fullName>
    </submittedName>
</protein>
<evidence type="ECO:0000259" key="1">
    <source>
        <dbReference type="Pfam" id="PF07727"/>
    </source>
</evidence>
<dbReference type="InterPro" id="IPR013103">
    <property type="entry name" value="RVT_2"/>
</dbReference>
<evidence type="ECO:0000313" key="3">
    <source>
        <dbReference type="Proteomes" id="UP000257109"/>
    </source>
</evidence>
<organism evidence="2 3">
    <name type="scientific">Mucuna pruriens</name>
    <name type="common">Velvet bean</name>
    <name type="synonym">Dolichos pruriens</name>
    <dbReference type="NCBI Taxonomy" id="157652"/>
    <lineage>
        <taxon>Eukaryota</taxon>
        <taxon>Viridiplantae</taxon>
        <taxon>Streptophyta</taxon>
        <taxon>Embryophyta</taxon>
        <taxon>Tracheophyta</taxon>
        <taxon>Spermatophyta</taxon>
        <taxon>Magnoliopsida</taxon>
        <taxon>eudicotyledons</taxon>
        <taxon>Gunneridae</taxon>
        <taxon>Pentapetalae</taxon>
        <taxon>rosids</taxon>
        <taxon>fabids</taxon>
        <taxon>Fabales</taxon>
        <taxon>Fabaceae</taxon>
        <taxon>Papilionoideae</taxon>
        <taxon>50 kb inversion clade</taxon>
        <taxon>NPAAA clade</taxon>
        <taxon>indigoferoid/millettioid clade</taxon>
        <taxon>Phaseoleae</taxon>
        <taxon>Mucuna</taxon>
    </lineage>
</organism>